<dbReference type="Proteomes" id="UP000264702">
    <property type="component" value="Unassembled WGS sequence"/>
</dbReference>
<evidence type="ECO:0000256" key="2">
    <source>
        <dbReference type="ARBA" id="ARBA00022840"/>
    </source>
</evidence>
<dbReference type="InterPro" id="IPR027417">
    <property type="entry name" value="P-loop_NTPase"/>
</dbReference>
<keyword evidence="4" id="KW-1133">Transmembrane helix</keyword>
<sequence>MRFMPSRQDLPDRSAENEAIVEPVIPGDYSPADIYSRKLEVLRAKQNAGQRREKQFGFAKLATGCVFILMAALFMRRPAALTLLLIPVAIFVVLAVFHERLLRSLRSRARTIAYYEHGLARVSGTWQGTGESGENFLDPMHPYARDLDLFGKASLFELLCTARTRAGESTLAKWLLDAAPVGEIRARQKAISELKDKPDFRERLFSLGETVRLGVQPEKLSAWGEHPPILRTRTIRILTTAFSVLWVASLVSWGVWGWTAFPVLMSILNLGYSHHLHSRLDESADEIEKAAADLKLLADVLQLLEREAFTSPKLTELQEALKRDNTVPSEAVRKLSRLVEWLESRHNPYARFLDIFTFWIAQVVFLAEDWQKRFGPAIRGWLESAGEAEALTALAGFAWEHPDYVFPQLIETAGSAAFDAEGLAHPLLPASGAVPNDLKLGSGDTARQPGTIPQLVILSGPNMAGKSTFIRSIGINAVLAQCGAPVRARRLVLSPLAVAASICVLDSLNGGTSRFYTEIRRVKLIADLAEQQVPVLFLLDELLSGTNSHDRLAGTKLVVDHLIRQGAIGIVSTHDLALTQIPEAPGMHAVNCHFEDRLENGELHFDYRLKPGIVRTSNALQLMRSIGLGIES</sequence>
<evidence type="ECO:0000256" key="3">
    <source>
        <dbReference type="ARBA" id="ARBA00023125"/>
    </source>
</evidence>
<dbReference type="InterPro" id="IPR000432">
    <property type="entry name" value="DNA_mismatch_repair_MutS_C"/>
</dbReference>
<keyword evidence="7" id="KW-1185">Reference proteome</keyword>
<dbReference type="PANTHER" id="PTHR11361:SF99">
    <property type="entry name" value="DNA MISMATCH REPAIR PROTEIN"/>
    <property type="match status" value="1"/>
</dbReference>
<gene>
    <name evidence="6" type="ORF">D0Y96_01480</name>
</gene>
<proteinExistence type="predicted"/>
<keyword evidence="1" id="KW-0547">Nucleotide-binding</keyword>
<dbReference type="Gene3D" id="1.10.1420.10">
    <property type="match status" value="1"/>
</dbReference>
<organism evidence="6 7">
    <name type="scientific">Paracidobacterium acidisoli</name>
    <dbReference type="NCBI Taxonomy" id="2303751"/>
    <lineage>
        <taxon>Bacteria</taxon>
        <taxon>Pseudomonadati</taxon>
        <taxon>Acidobacteriota</taxon>
        <taxon>Terriglobia</taxon>
        <taxon>Terriglobales</taxon>
        <taxon>Acidobacteriaceae</taxon>
        <taxon>Paracidobacterium</taxon>
    </lineage>
</organism>
<keyword evidence="4" id="KW-0812">Transmembrane</keyword>
<feature type="transmembrane region" description="Helical" evidence="4">
    <location>
        <begin position="56"/>
        <end position="74"/>
    </location>
</feature>
<dbReference type="Gene3D" id="3.40.50.300">
    <property type="entry name" value="P-loop containing nucleotide triphosphate hydrolases"/>
    <property type="match status" value="1"/>
</dbReference>
<dbReference type="AlphaFoldDB" id="A0A372ITM8"/>
<accession>A0A372ITM8</accession>
<dbReference type="GO" id="GO:0005524">
    <property type="term" value="F:ATP binding"/>
    <property type="evidence" value="ECO:0007669"/>
    <property type="project" value="UniProtKB-KW"/>
</dbReference>
<dbReference type="InterPro" id="IPR045076">
    <property type="entry name" value="MutS"/>
</dbReference>
<feature type="transmembrane region" description="Helical" evidence="4">
    <location>
        <begin position="80"/>
        <end position="98"/>
    </location>
</feature>
<dbReference type="GO" id="GO:0030983">
    <property type="term" value="F:mismatched DNA binding"/>
    <property type="evidence" value="ECO:0007669"/>
    <property type="project" value="InterPro"/>
</dbReference>
<dbReference type="GO" id="GO:0005829">
    <property type="term" value="C:cytosol"/>
    <property type="evidence" value="ECO:0007669"/>
    <property type="project" value="TreeGrafter"/>
</dbReference>
<dbReference type="SMART" id="SM00534">
    <property type="entry name" value="MUTSac"/>
    <property type="match status" value="1"/>
</dbReference>
<evidence type="ECO:0000313" key="7">
    <source>
        <dbReference type="Proteomes" id="UP000264702"/>
    </source>
</evidence>
<feature type="domain" description="DNA mismatch repair proteins mutS family" evidence="5">
    <location>
        <begin position="453"/>
        <end position="632"/>
    </location>
</feature>
<keyword evidence="4" id="KW-0472">Membrane</keyword>
<evidence type="ECO:0000256" key="1">
    <source>
        <dbReference type="ARBA" id="ARBA00022741"/>
    </source>
</evidence>
<reference evidence="6 7" key="1">
    <citation type="submission" date="2018-08" db="EMBL/GenBank/DDBJ databases">
        <title>Acidipila sp. 4G-K13, an acidobacterium isolated from forest soil.</title>
        <authorList>
            <person name="Gao Z.-H."/>
            <person name="Qiu L.-H."/>
        </authorList>
    </citation>
    <scope>NUCLEOTIDE SEQUENCE [LARGE SCALE GENOMIC DNA]</scope>
    <source>
        <strain evidence="6 7">4G-K13</strain>
    </source>
</reference>
<keyword evidence="3" id="KW-0238">DNA-binding</keyword>
<evidence type="ECO:0000256" key="4">
    <source>
        <dbReference type="SAM" id="Phobius"/>
    </source>
</evidence>
<dbReference type="Pfam" id="PF00488">
    <property type="entry name" value="MutS_V"/>
    <property type="match status" value="1"/>
</dbReference>
<dbReference type="PANTHER" id="PTHR11361">
    <property type="entry name" value="DNA MISMATCH REPAIR PROTEIN MUTS FAMILY MEMBER"/>
    <property type="match status" value="1"/>
</dbReference>
<keyword evidence="2" id="KW-0067">ATP-binding</keyword>
<feature type="transmembrane region" description="Helical" evidence="4">
    <location>
        <begin position="237"/>
        <end position="256"/>
    </location>
</feature>
<evidence type="ECO:0000259" key="5">
    <source>
        <dbReference type="SMART" id="SM00534"/>
    </source>
</evidence>
<dbReference type="GO" id="GO:0006298">
    <property type="term" value="P:mismatch repair"/>
    <property type="evidence" value="ECO:0007669"/>
    <property type="project" value="InterPro"/>
</dbReference>
<name>A0A372ITM8_9BACT</name>
<comment type="caution">
    <text evidence="6">The sequence shown here is derived from an EMBL/GenBank/DDBJ whole genome shotgun (WGS) entry which is preliminary data.</text>
</comment>
<evidence type="ECO:0000313" key="6">
    <source>
        <dbReference type="EMBL" id="RFU18275.1"/>
    </source>
</evidence>
<dbReference type="EMBL" id="QVQT01000001">
    <property type="protein sequence ID" value="RFU18275.1"/>
    <property type="molecule type" value="Genomic_DNA"/>
</dbReference>
<dbReference type="InterPro" id="IPR036187">
    <property type="entry name" value="DNA_mismatch_repair_MutS_sf"/>
</dbReference>
<dbReference type="SUPFAM" id="SSF48334">
    <property type="entry name" value="DNA repair protein MutS, domain III"/>
    <property type="match status" value="1"/>
</dbReference>
<dbReference type="GO" id="GO:0140664">
    <property type="term" value="F:ATP-dependent DNA damage sensor activity"/>
    <property type="evidence" value="ECO:0007669"/>
    <property type="project" value="InterPro"/>
</dbReference>
<dbReference type="SUPFAM" id="SSF52540">
    <property type="entry name" value="P-loop containing nucleoside triphosphate hydrolases"/>
    <property type="match status" value="1"/>
</dbReference>
<protein>
    <submittedName>
        <fullName evidence="6">DNA mismatch repair protein MutS</fullName>
    </submittedName>
</protein>